<sequence>MLDPAGVFTYRDGVAVIQLFFFAIFLCFAFVLCHRHGFRRSAGWVILIPFSILRLLGAGFQLASINHPINSVYGGALICEGIGLAPLALLNLGVFGRLNKFVGKVHDKIFTLISLTAIAGLVLGIYGGIDSSESANLGTNDLLKAAVICFAAAYVAFACLFLVFLLQWRLIPITERPLLLCFAYCAPFMVIRLLYSILPAYVPSLRSQFNALIGNVTTYLCMAVLEEIVIVACYIFVGMRLELLPEELKSPPLSFKKKKKNPK</sequence>
<dbReference type="PANTHER" id="PTHR42109">
    <property type="entry name" value="UNPLACED GENOMIC SCAFFOLD UM_SCAF_CONTIG_1.265, WHOLE GENOME SHOTGUN SEQUENCE"/>
    <property type="match status" value="1"/>
</dbReference>
<protein>
    <recommendedName>
        <fullName evidence="2">DUF7702 domain-containing protein</fullName>
    </recommendedName>
</protein>
<comment type="caution">
    <text evidence="3">The sequence shown here is derived from an EMBL/GenBank/DDBJ whole genome shotgun (WGS) entry which is preliminary data.</text>
</comment>
<feature type="transmembrane region" description="Helical" evidence="1">
    <location>
        <begin position="178"/>
        <end position="197"/>
    </location>
</feature>
<dbReference type="OrthoDB" id="2560628at2759"/>
<feature type="transmembrane region" description="Helical" evidence="1">
    <location>
        <begin position="217"/>
        <end position="237"/>
    </location>
</feature>
<feature type="transmembrane region" description="Helical" evidence="1">
    <location>
        <begin position="145"/>
        <end position="166"/>
    </location>
</feature>
<keyword evidence="1" id="KW-0472">Membrane</keyword>
<dbReference type="InterPro" id="IPR056119">
    <property type="entry name" value="DUF7702"/>
</dbReference>
<dbReference type="AlphaFoldDB" id="A0A3D8QC04"/>
<dbReference type="Proteomes" id="UP000256328">
    <property type="component" value="Unassembled WGS sequence"/>
</dbReference>
<gene>
    <name evidence="3" type="ORF">BP5796_12185</name>
</gene>
<dbReference type="EMBL" id="PDLN01000020">
    <property type="protein sequence ID" value="RDW59261.1"/>
    <property type="molecule type" value="Genomic_DNA"/>
</dbReference>
<evidence type="ECO:0000313" key="4">
    <source>
        <dbReference type="Proteomes" id="UP000256328"/>
    </source>
</evidence>
<accession>A0A3D8QC04</accession>
<dbReference type="PANTHER" id="PTHR42109:SF2">
    <property type="entry name" value="INTEGRAL MEMBRANE PROTEIN"/>
    <property type="match status" value="1"/>
</dbReference>
<feature type="transmembrane region" description="Helical" evidence="1">
    <location>
        <begin position="13"/>
        <end position="32"/>
    </location>
</feature>
<evidence type="ECO:0000313" key="3">
    <source>
        <dbReference type="EMBL" id="RDW59261.1"/>
    </source>
</evidence>
<keyword evidence="1" id="KW-1133">Transmembrane helix</keyword>
<feature type="transmembrane region" description="Helical" evidence="1">
    <location>
        <begin position="71"/>
        <end position="97"/>
    </location>
</feature>
<evidence type="ECO:0000259" key="2">
    <source>
        <dbReference type="Pfam" id="PF24800"/>
    </source>
</evidence>
<keyword evidence="1" id="KW-0812">Transmembrane</keyword>
<proteinExistence type="predicted"/>
<organism evidence="3 4">
    <name type="scientific">Coleophoma crateriformis</name>
    <dbReference type="NCBI Taxonomy" id="565419"/>
    <lineage>
        <taxon>Eukaryota</taxon>
        <taxon>Fungi</taxon>
        <taxon>Dikarya</taxon>
        <taxon>Ascomycota</taxon>
        <taxon>Pezizomycotina</taxon>
        <taxon>Leotiomycetes</taxon>
        <taxon>Helotiales</taxon>
        <taxon>Dermateaceae</taxon>
        <taxon>Coleophoma</taxon>
    </lineage>
</organism>
<feature type="domain" description="DUF7702" evidence="2">
    <location>
        <begin position="8"/>
        <end position="242"/>
    </location>
</feature>
<evidence type="ECO:0000256" key="1">
    <source>
        <dbReference type="SAM" id="Phobius"/>
    </source>
</evidence>
<name>A0A3D8QC04_9HELO</name>
<dbReference type="Pfam" id="PF24800">
    <property type="entry name" value="DUF7702"/>
    <property type="match status" value="1"/>
</dbReference>
<reference evidence="3 4" key="1">
    <citation type="journal article" date="2018" name="IMA Fungus">
        <title>IMA Genome-F 9: Draft genome sequence of Annulohypoxylon stygium, Aspergillus mulundensis, Berkeleyomyces basicola (syn. Thielaviopsis basicola), Ceratocystis smalleyi, two Cercospora beticola strains, Coleophoma cylindrospora, Fusarium fracticaudum, Phialophora cf. hyalina, and Morchella septimelata.</title>
        <authorList>
            <person name="Wingfield B.D."/>
            <person name="Bills G.F."/>
            <person name="Dong Y."/>
            <person name="Huang W."/>
            <person name="Nel W.J."/>
            <person name="Swalarsk-Parry B.S."/>
            <person name="Vaghefi N."/>
            <person name="Wilken P.M."/>
            <person name="An Z."/>
            <person name="de Beer Z.W."/>
            <person name="De Vos L."/>
            <person name="Chen L."/>
            <person name="Duong T.A."/>
            <person name="Gao Y."/>
            <person name="Hammerbacher A."/>
            <person name="Kikkert J.R."/>
            <person name="Li Y."/>
            <person name="Li H."/>
            <person name="Li K."/>
            <person name="Li Q."/>
            <person name="Liu X."/>
            <person name="Ma X."/>
            <person name="Naidoo K."/>
            <person name="Pethybridge S.J."/>
            <person name="Sun J."/>
            <person name="Steenkamp E.T."/>
            <person name="van der Nest M.A."/>
            <person name="van Wyk S."/>
            <person name="Wingfield M.J."/>
            <person name="Xiong C."/>
            <person name="Yue Q."/>
            <person name="Zhang X."/>
        </authorList>
    </citation>
    <scope>NUCLEOTIDE SEQUENCE [LARGE SCALE GENOMIC DNA]</scope>
    <source>
        <strain evidence="3 4">BP5796</strain>
    </source>
</reference>
<feature type="transmembrane region" description="Helical" evidence="1">
    <location>
        <begin position="109"/>
        <end position="129"/>
    </location>
</feature>
<keyword evidence="4" id="KW-1185">Reference proteome</keyword>
<feature type="transmembrane region" description="Helical" evidence="1">
    <location>
        <begin position="44"/>
        <end position="65"/>
    </location>
</feature>